<evidence type="ECO:0000313" key="2">
    <source>
        <dbReference type="Proteomes" id="UP001139477"/>
    </source>
</evidence>
<evidence type="ECO:0000313" key="1">
    <source>
        <dbReference type="EMBL" id="MCP1166999.1"/>
    </source>
</evidence>
<keyword evidence="2" id="KW-1185">Reference proteome</keyword>
<organism evidence="1 2">
    <name type="scientific">Limimaricola litoreus</name>
    <dbReference type="NCBI Taxonomy" id="2955316"/>
    <lineage>
        <taxon>Bacteria</taxon>
        <taxon>Pseudomonadati</taxon>
        <taxon>Pseudomonadota</taxon>
        <taxon>Alphaproteobacteria</taxon>
        <taxon>Rhodobacterales</taxon>
        <taxon>Paracoccaceae</taxon>
        <taxon>Limimaricola</taxon>
    </lineage>
</organism>
<sequence>MKRAHAIRPESIPIMPPKLILHIGHHKTGSSSIQEALAKGSIALAGHRIIYPCKVSHNYLRAHVEAHTKGQKAPPDQPGRPGLMEIGRQIGESGADYAVISGEEFEGLGAKEVRAALSDCVLPHVSDHLVLGYVRPHAARVLSSFVENVKIGQVLDTPDRFHHRTYKRGRFIYAPRLADWHMQFGSRLRLRAMLRDTLKHGSVLDDFVLQSFGADAQGASLPNSAVANESLCIEDLMVLKIVQKQVRHRGKALSIMLGWEVARLLNAGETRRQRTKPALHKALAEEIRRDYLEDARNLDHGLFADTPVFERELDRAVDTALPEAQSWRPRDHFCHDAIIGIQAMARLVDEMLDNNKGNWPAYLRETRYAAMLSEGRTA</sequence>
<dbReference type="RefSeq" id="WP_253328728.1">
    <property type="nucleotide sequence ID" value="NZ_JAMYXC010000011.1"/>
</dbReference>
<gene>
    <name evidence="1" type="ORF">NHG85_00405</name>
</gene>
<comment type="caution">
    <text evidence="1">The sequence shown here is derived from an EMBL/GenBank/DDBJ whole genome shotgun (WGS) entry which is preliminary data.</text>
</comment>
<dbReference type="Proteomes" id="UP001139477">
    <property type="component" value="Unassembled WGS sequence"/>
</dbReference>
<reference evidence="1" key="1">
    <citation type="submission" date="2022-06" db="EMBL/GenBank/DDBJ databases">
        <title>Limimaricola sediminis sp. nov., isolated from an intertidal sediment.</title>
        <authorList>
            <person name="Shao X."/>
        </authorList>
    </citation>
    <scope>NUCLEOTIDE SEQUENCE</scope>
    <source>
        <strain evidence="1">ASW11-118</strain>
    </source>
</reference>
<accession>A0A9X2FM51</accession>
<dbReference type="EMBL" id="JAMYXC010000011">
    <property type="protein sequence ID" value="MCP1166999.1"/>
    <property type="molecule type" value="Genomic_DNA"/>
</dbReference>
<proteinExistence type="predicted"/>
<protein>
    <submittedName>
        <fullName evidence="1">Uncharacterized protein</fullName>
    </submittedName>
</protein>
<dbReference type="AlphaFoldDB" id="A0A9X2FM51"/>
<name>A0A9X2FM51_9RHOB</name>